<gene>
    <name evidence="1" type="ORF">AABB29_19690</name>
</gene>
<evidence type="ECO:0008006" key="3">
    <source>
        <dbReference type="Google" id="ProtNLM"/>
    </source>
</evidence>
<organism evidence="1 2">
    <name type="scientific">Yoonia phaeophyticola</name>
    <dbReference type="NCBI Taxonomy" id="3137369"/>
    <lineage>
        <taxon>Bacteria</taxon>
        <taxon>Pseudomonadati</taxon>
        <taxon>Pseudomonadota</taxon>
        <taxon>Alphaproteobacteria</taxon>
        <taxon>Rhodobacterales</taxon>
        <taxon>Paracoccaceae</taxon>
        <taxon>Yoonia</taxon>
    </lineage>
</organism>
<protein>
    <recommendedName>
        <fullName evidence="3">Roadblock/LAMTOR2 domain-containing protein</fullName>
    </recommendedName>
</protein>
<name>A0ABZ2V4F4_9RHOB</name>
<keyword evidence="2" id="KW-1185">Reference proteome</keyword>
<reference evidence="2" key="1">
    <citation type="submission" date="2024-04" db="EMBL/GenBank/DDBJ databases">
        <title>Phylogenomic analyses of a clade within the roseobacter group suggest taxonomic reassignments of species of the genera Aestuariivita, Citreicella, Loktanella, Nautella, Pelagibaca, Ruegeria, Thalassobius, Thiobacimonas and Tropicibacter, and the proposal o.</title>
        <authorList>
            <person name="Jeon C.O."/>
        </authorList>
    </citation>
    <scope>NUCLEOTIDE SEQUENCE [LARGE SCALE GENOMIC DNA]</scope>
    <source>
        <strain evidence="2">BS5-3</strain>
    </source>
</reference>
<proteinExistence type="predicted"/>
<evidence type="ECO:0000313" key="1">
    <source>
        <dbReference type="EMBL" id="WZC49023.1"/>
    </source>
</evidence>
<sequence>MVADALDALQDKFSGCDTIAFADLSTQMILVTNTGTAHPREKLDNLCAEAALTLGTSRKLAIGTAPGETAIVSGPEQLRIFLRAKKEPSDVLCCIFHPSLDVAAFLPEARACLEQISSGA</sequence>
<dbReference type="EMBL" id="CP150951">
    <property type="protein sequence ID" value="WZC49023.1"/>
    <property type="molecule type" value="Genomic_DNA"/>
</dbReference>
<dbReference type="Proteomes" id="UP001440612">
    <property type="component" value="Chromosome"/>
</dbReference>
<evidence type="ECO:0000313" key="2">
    <source>
        <dbReference type="Proteomes" id="UP001440612"/>
    </source>
</evidence>
<accession>A0ABZ2V4F4</accession>
<dbReference type="RefSeq" id="WP_341367135.1">
    <property type="nucleotide sequence ID" value="NZ_CP150951.2"/>
</dbReference>